<organism evidence="2 3">
    <name type="scientific">Aedes aegypti</name>
    <name type="common">Yellowfever mosquito</name>
    <name type="synonym">Culex aegypti</name>
    <dbReference type="NCBI Taxonomy" id="7159"/>
    <lineage>
        <taxon>Eukaryota</taxon>
        <taxon>Metazoa</taxon>
        <taxon>Ecdysozoa</taxon>
        <taxon>Arthropoda</taxon>
        <taxon>Hexapoda</taxon>
        <taxon>Insecta</taxon>
        <taxon>Pterygota</taxon>
        <taxon>Neoptera</taxon>
        <taxon>Endopterygota</taxon>
        <taxon>Diptera</taxon>
        <taxon>Nematocera</taxon>
        <taxon>Culicoidea</taxon>
        <taxon>Culicidae</taxon>
        <taxon>Culicinae</taxon>
        <taxon>Aedini</taxon>
        <taxon>Aedes</taxon>
        <taxon>Stegomyia</taxon>
    </lineage>
</organism>
<feature type="region of interest" description="Disordered" evidence="1">
    <location>
        <begin position="736"/>
        <end position="763"/>
    </location>
</feature>
<evidence type="ECO:0000313" key="3">
    <source>
        <dbReference type="Proteomes" id="UP000008820"/>
    </source>
</evidence>
<dbReference type="OrthoDB" id="7763152at2759"/>
<dbReference type="AlphaFoldDB" id="A0A903V174"/>
<keyword evidence="3" id="KW-1185">Reference proteome</keyword>
<evidence type="ECO:0000256" key="1">
    <source>
        <dbReference type="SAM" id="MobiDB-lite"/>
    </source>
</evidence>
<name>A0A903V174_AEDAE</name>
<proteinExistence type="predicted"/>
<accession>A0A903V174</accession>
<feature type="compositionally biased region" description="Low complexity" evidence="1">
    <location>
        <begin position="632"/>
        <end position="646"/>
    </location>
</feature>
<gene>
    <name evidence="2" type="primary">23687409</name>
</gene>
<feature type="region of interest" description="Disordered" evidence="1">
    <location>
        <begin position="597"/>
        <end position="685"/>
    </location>
</feature>
<feature type="compositionally biased region" description="Polar residues" evidence="1">
    <location>
        <begin position="647"/>
        <end position="657"/>
    </location>
</feature>
<reference evidence="2" key="2">
    <citation type="submission" date="2022-10" db="UniProtKB">
        <authorList>
            <consortium name="EnsemblMetazoa"/>
        </authorList>
    </citation>
    <scope>IDENTIFICATION</scope>
    <source>
        <strain evidence="2">LVP_AGWG</strain>
    </source>
</reference>
<feature type="region of interest" description="Disordered" evidence="1">
    <location>
        <begin position="976"/>
        <end position="1013"/>
    </location>
</feature>
<sequence>MANINFDQLNGRLRKRLDQLRQHKDPAERLRILKRYLSHFVKLVQTGHHFETSFGEHLRLVVIYLNDRREQPLEEETLGTIVKTLCVICCIANVSHQTVMIALHGLLDIFERISCKETLAAIEYCGNHFKKLIVQFKRFGYYKIERLLVELIYITSLAFNKSKDRKNYVLELGRLIGGSWEKLLAWKSIAVEKEVRIFINEMQNRYPMFAAYSVPVENCQIGEYRLEQPKDSNGLWMDINFKPATVRFAGCCVVLARGGTKRLDMNVELEINHRNVSKIDWKIDNDKHLLSIEYQRITFQPDVLNIEQKGTITFTVSPLFDWDYLVKEVIPEVRLKADREDDSAVQPNITNIEGLLNVSLLESVVSGPANSHNFDQSPRLRENRDAIEQHRNMRCQMLDTPSSAGSNKENLEPNRSVSDVRVVLQDVQRLRVFQSLQQDCQQRRSSRASKQNSPPKRSVEESVDLQSNEGKKRKLFDKQTVPDVLNESVDSQIQRNKYVEKKLVNTVKPIQTLDVKPLAATDNIQNASDVLNESSATDMMSTEELEQSLQAYIDNNGIFGINQQKVLDKKLEKNIRKINQMVERSTKRFFKREPTADNPYEFIDSEGNKKSAKKQANRKGTNSSRKRKPKTTNENTSAKAAKNAANQSLRNKNSNNAAKDDIKTPTTPAEPIPPRASLPRSKKPTLIVDLSSDSETEAVEIGNTFQNLDISTIASEAKSKHPLPFAKRLFAKSTPIDGARSQKRPLDETYPLSGQTKRQEADRTFSVKKQRVPLLEVDPECNNGVFIRRDYKKQHLPEALQQNVVDLLGEDKDKASSSAASFSDSHSDDTRVTVDIPKAHVEAPTKTSLTKAMVLQHQTSMSDASIPQSLVVNPSPPPNTTVPVQKKPKPSAEPTPSNFNMNYAKNRYTLKKFIADNDQTFVTEEEILPHLDNNTANDGNDTILSDEIRVGRDAAAPPSFRDDDSSDMQFAGNITMNQASPTRHYPTTPKPERFQEKTQNAQAPNNLKEDPSDANLSHTVTFNGAADQTKADENTMPSSATNASAALQTLMIEQFLSRIHQELDPSLTEFETKVQNLNKMMTDFEPHLLDHDIAEFNQKCEEILEVEDKLDQLFSELTKLCMDTLDRSDKATVTAKKLARYAETKVVFFKEQNQMARQEIPGIVDEYVKSVWNEQVQLRLNQVQLLMTKMLM</sequence>
<protein>
    <submittedName>
        <fullName evidence="2">Uncharacterized protein</fullName>
    </submittedName>
</protein>
<feature type="region of interest" description="Disordered" evidence="1">
    <location>
        <begin position="438"/>
        <end position="474"/>
    </location>
</feature>
<dbReference type="EnsemblMetazoa" id="AAEL016989-RB">
    <property type="protein sequence ID" value="AAEL016989-PB"/>
    <property type="gene ID" value="AAEL016989"/>
</dbReference>
<evidence type="ECO:0000313" key="2">
    <source>
        <dbReference type="EnsemblMetazoa" id="AAEL016989-PB"/>
    </source>
</evidence>
<feature type="region of interest" description="Disordered" evidence="1">
    <location>
        <begin position="871"/>
        <end position="900"/>
    </location>
</feature>
<reference evidence="2 3" key="1">
    <citation type="submission" date="2017-06" db="EMBL/GenBank/DDBJ databases">
        <title>Aedes aegypti genome working group (AGWG) sequencing and assembly.</title>
        <authorList>
            <consortium name="Aedes aegypti Genome Working Group (AGWG)"/>
            <person name="Matthews B.J."/>
        </authorList>
    </citation>
    <scope>NUCLEOTIDE SEQUENCE [LARGE SCALE GENOMIC DNA]</scope>
    <source>
        <strain evidence="2 3">LVP_AGWG</strain>
    </source>
</reference>
<dbReference type="Proteomes" id="UP000008820">
    <property type="component" value="Chromosome 2"/>
</dbReference>